<dbReference type="EMBL" id="JAKLTN010000010">
    <property type="protein sequence ID" value="MCG2579186.1"/>
    <property type="molecule type" value="Genomic_DNA"/>
</dbReference>
<dbReference type="Pfam" id="PF03061">
    <property type="entry name" value="4HBT"/>
    <property type="match status" value="1"/>
</dbReference>
<gene>
    <name evidence="4" type="ORF">LZ012_19525</name>
</gene>
<dbReference type="CDD" id="cd03443">
    <property type="entry name" value="PaaI_thioesterase"/>
    <property type="match status" value="1"/>
</dbReference>
<protein>
    <submittedName>
        <fullName evidence="4">PaaI family thioesterase</fullName>
    </submittedName>
</protein>
<keyword evidence="2" id="KW-0378">Hydrolase</keyword>
<dbReference type="Gene3D" id="3.10.129.10">
    <property type="entry name" value="Hotdog Thioesterase"/>
    <property type="match status" value="1"/>
</dbReference>
<dbReference type="PANTHER" id="PTHR21660">
    <property type="entry name" value="THIOESTERASE SUPERFAMILY MEMBER-RELATED"/>
    <property type="match status" value="1"/>
</dbReference>
<evidence type="ECO:0000313" key="5">
    <source>
        <dbReference type="Proteomes" id="UP001165384"/>
    </source>
</evidence>
<dbReference type="InterPro" id="IPR006683">
    <property type="entry name" value="Thioestr_dom"/>
</dbReference>
<proteinExistence type="inferred from homology"/>
<evidence type="ECO:0000256" key="2">
    <source>
        <dbReference type="ARBA" id="ARBA00022801"/>
    </source>
</evidence>
<evidence type="ECO:0000313" key="4">
    <source>
        <dbReference type="EMBL" id="MCG2579186.1"/>
    </source>
</evidence>
<dbReference type="PANTHER" id="PTHR21660:SF1">
    <property type="entry name" value="ACYL-COENZYME A THIOESTERASE 13"/>
    <property type="match status" value="1"/>
</dbReference>
<keyword evidence="5" id="KW-1185">Reference proteome</keyword>
<dbReference type="RefSeq" id="WP_275712652.1">
    <property type="nucleotide sequence ID" value="NZ_JAKLTN010000010.1"/>
</dbReference>
<organism evidence="4 5">
    <name type="scientific">Dechloromonas hankyongensis</name>
    <dbReference type="NCBI Taxonomy" id="2908002"/>
    <lineage>
        <taxon>Bacteria</taxon>
        <taxon>Pseudomonadati</taxon>
        <taxon>Pseudomonadota</taxon>
        <taxon>Betaproteobacteria</taxon>
        <taxon>Rhodocyclales</taxon>
        <taxon>Azonexaceae</taxon>
        <taxon>Dechloromonas</taxon>
    </lineage>
</organism>
<comment type="caution">
    <text evidence="4">The sequence shown here is derived from an EMBL/GenBank/DDBJ whole genome shotgun (WGS) entry which is preliminary data.</text>
</comment>
<dbReference type="InterPro" id="IPR029069">
    <property type="entry name" value="HotDog_dom_sf"/>
</dbReference>
<reference evidence="4" key="1">
    <citation type="submission" date="2022-01" db="EMBL/GenBank/DDBJ databases">
        <authorList>
            <person name="Jo J.-H."/>
            <person name="Im W.-T."/>
        </authorList>
    </citation>
    <scope>NUCLEOTIDE SEQUENCE</scope>
    <source>
        <strain evidence="4">XY25</strain>
    </source>
</reference>
<dbReference type="InterPro" id="IPR039298">
    <property type="entry name" value="ACOT13"/>
</dbReference>
<comment type="similarity">
    <text evidence="1">Belongs to the thioesterase PaaI family.</text>
</comment>
<accession>A0ABS9K7R1</accession>
<dbReference type="Proteomes" id="UP001165384">
    <property type="component" value="Unassembled WGS sequence"/>
</dbReference>
<evidence type="ECO:0000259" key="3">
    <source>
        <dbReference type="Pfam" id="PF03061"/>
    </source>
</evidence>
<sequence length="151" mass="15231">MSASGEHPERALVRQAIADGLSDLPVTTNPLAIALGTRLLSARDGGVQMAFSVGAGFTQGNGVVQGGIVSALLDFGMTFAAFSRVAADSTVATVSQTTNYFRPALAGELVVDAELEKAGRTLINARATLCDAAGTLLASATAPIAVIKLAA</sequence>
<feature type="domain" description="Thioesterase" evidence="3">
    <location>
        <begin position="61"/>
        <end position="137"/>
    </location>
</feature>
<dbReference type="InterPro" id="IPR003736">
    <property type="entry name" value="PAAI_dom"/>
</dbReference>
<dbReference type="SUPFAM" id="SSF54637">
    <property type="entry name" value="Thioesterase/thiol ester dehydrase-isomerase"/>
    <property type="match status" value="1"/>
</dbReference>
<dbReference type="NCBIfam" id="TIGR00369">
    <property type="entry name" value="unchar_dom_1"/>
    <property type="match status" value="1"/>
</dbReference>
<evidence type="ECO:0000256" key="1">
    <source>
        <dbReference type="ARBA" id="ARBA00008324"/>
    </source>
</evidence>
<name>A0ABS9K7R1_9RHOO</name>